<evidence type="ECO:0000313" key="2">
    <source>
        <dbReference type="EMBL" id="KAH0575051.1"/>
    </source>
</evidence>
<protein>
    <submittedName>
        <fullName evidence="1">Uncharacterized protein</fullName>
    </submittedName>
</protein>
<organism evidence="1">
    <name type="scientific">Spironucleus salmonicida</name>
    <dbReference type="NCBI Taxonomy" id="348837"/>
    <lineage>
        <taxon>Eukaryota</taxon>
        <taxon>Metamonada</taxon>
        <taxon>Diplomonadida</taxon>
        <taxon>Hexamitidae</taxon>
        <taxon>Hexamitinae</taxon>
        <taxon>Spironucleus</taxon>
    </lineage>
</organism>
<dbReference type="VEuPathDB" id="GiardiaDB:SS50377_22672"/>
<gene>
    <name evidence="1" type="ORF">SS50377_10762</name>
    <name evidence="2" type="ORF">SS50377_22672</name>
</gene>
<reference evidence="2" key="2">
    <citation type="submission" date="2020-12" db="EMBL/GenBank/DDBJ databases">
        <title>New Spironucleus salmonicida genome in near-complete chromosomes.</title>
        <authorList>
            <person name="Xu F."/>
            <person name="Kurt Z."/>
            <person name="Jimenez-Gonzalez A."/>
            <person name="Astvaldsson A."/>
            <person name="Andersson J.O."/>
            <person name="Svard S.G."/>
        </authorList>
    </citation>
    <scope>NUCLEOTIDE SEQUENCE</scope>
    <source>
        <strain evidence="2">ATCC 50377</strain>
    </source>
</reference>
<name>V6LWI1_9EUKA</name>
<dbReference type="EMBL" id="AUWU02000003">
    <property type="protein sequence ID" value="KAH0575051.1"/>
    <property type="molecule type" value="Genomic_DNA"/>
</dbReference>
<evidence type="ECO:0000313" key="1">
    <source>
        <dbReference type="EMBL" id="EST48992.1"/>
    </source>
</evidence>
<reference evidence="1 2" key="1">
    <citation type="journal article" date="2014" name="PLoS Genet.">
        <title>The Genome of Spironucleus salmonicida Highlights a Fish Pathogen Adapted to Fluctuating Environments.</title>
        <authorList>
            <person name="Xu F."/>
            <person name="Jerlstrom-Hultqvist J."/>
            <person name="Einarsson E."/>
            <person name="Astvaldsson A."/>
            <person name="Svard S.G."/>
            <person name="Andersson J.O."/>
        </authorList>
    </citation>
    <scope>NUCLEOTIDE SEQUENCE</scope>
    <source>
        <strain evidence="2">ATCC 50377</strain>
    </source>
</reference>
<evidence type="ECO:0000313" key="3">
    <source>
        <dbReference type="Proteomes" id="UP000018208"/>
    </source>
</evidence>
<dbReference type="EMBL" id="KI545969">
    <property type="protein sequence ID" value="EST48992.1"/>
    <property type="molecule type" value="Genomic_DNA"/>
</dbReference>
<accession>V6LWI1</accession>
<proteinExistence type="predicted"/>
<sequence length="249" mass="28841">MSSITFNSSSGTVSPAYEFGNMMIQLAQNMNQQFDKLPLLRHPGQQIEQQQIEFTHYIPLVTYPSKQQLLELAIECFMTKDLKNLIQLFSVTSFNPNIIRKDDLKFTLKFFITQYTTHFLQSKQTFSELLNIINVSTNAIQSQIELDFIFQLPKLVIPTQDVEYYLIYIQISQMTNNLIFNSVSQQIILQLEKISTLKNNLNLLGIYYICRLSGDDDIRSEAEAFYINQKDIQIVDLRVQGLLSVCLLI</sequence>
<dbReference type="Proteomes" id="UP000018208">
    <property type="component" value="Unassembled WGS sequence"/>
</dbReference>
<keyword evidence="3" id="KW-1185">Reference proteome</keyword>
<dbReference type="AlphaFoldDB" id="V6LWI1"/>